<reference evidence="1 2" key="1">
    <citation type="submission" date="2024-05" db="EMBL/GenBank/DDBJ databases">
        <title>Genome sequencing and assembly of Indian major carp, Cirrhinus mrigala (Hamilton, 1822).</title>
        <authorList>
            <person name="Mohindra V."/>
            <person name="Chowdhury L.M."/>
            <person name="Lal K."/>
            <person name="Jena J.K."/>
        </authorList>
    </citation>
    <scope>NUCLEOTIDE SEQUENCE [LARGE SCALE GENOMIC DNA]</scope>
    <source>
        <strain evidence="1">CM1030</strain>
        <tissue evidence="1">Blood</tissue>
    </source>
</reference>
<evidence type="ECO:0000313" key="1">
    <source>
        <dbReference type="EMBL" id="KAL0192535.1"/>
    </source>
</evidence>
<organism evidence="1 2">
    <name type="scientific">Cirrhinus mrigala</name>
    <name type="common">Mrigala</name>
    <dbReference type="NCBI Taxonomy" id="683832"/>
    <lineage>
        <taxon>Eukaryota</taxon>
        <taxon>Metazoa</taxon>
        <taxon>Chordata</taxon>
        <taxon>Craniata</taxon>
        <taxon>Vertebrata</taxon>
        <taxon>Euteleostomi</taxon>
        <taxon>Actinopterygii</taxon>
        <taxon>Neopterygii</taxon>
        <taxon>Teleostei</taxon>
        <taxon>Ostariophysi</taxon>
        <taxon>Cypriniformes</taxon>
        <taxon>Cyprinidae</taxon>
        <taxon>Labeoninae</taxon>
        <taxon>Labeonini</taxon>
        <taxon>Cirrhinus</taxon>
    </lineage>
</organism>
<evidence type="ECO:0000313" key="2">
    <source>
        <dbReference type="Proteomes" id="UP001529510"/>
    </source>
</evidence>
<feature type="non-terminal residue" evidence="1">
    <location>
        <position position="1"/>
    </location>
</feature>
<proteinExistence type="predicted"/>
<name>A0ABD0R3B9_CIRMR</name>
<keyword evidence="2" id="KW-1185">Reference proteome</keyword>
<feature type="non-terminal residue" evidence="1">
    <location>
        <position position="64"/>
    </location>
</feature>
<comment type="caution">
    <text evidence="1">The sequence shown here is derived from an EMBL/GenBank/DDBJ whole genome shotgun (WGS) entry which is preliminary data.</text>
</comment>
<sequence>LGDNHLSHVLELRDSLCGHDGEFRNGLQHHRESCNRCCDLKGRFRARGVQHGNVCSHQRDHQIQ</sequence>
<accession>A0ABD0R3B9</accession>
<dbReference type="AlphaFoldDB" id="A0ABD0R3B9"/>
<protein>
    <submittedName>
        <fullName evidence="1">Uncharacterized protein</fullName>
    </submittedName>
</protein>
<dbReference type="Proteomes" id="UP001529510">
    <property type="component" value="Unassembled WGS sequence"/>
</dbReference>
<dbReference type="EMBL" id="JAMKFB020000005">
    <property type="protein sequence ID" value="KAL0192535.1"/>
    <property type="molecule type" value="Genomic_DNA"/>
</dbReference>
<gene>
    <name evidence="1" type="ORF">M9458_010831</name>
</gene>